<evidence type="ECO:0000313" key="1">
    <source>
        <dbReference type="EMBL" id="MFC3514058.1"/>
    </source>
</evidence>
<dbReference type="EMBL" id="JBHRWI010000033">
    <property type="protein sequence ID" value="MFC3514058.1"/>
    <property type="molecule type" value="Genomic_DNA"/>
</dbReference>
<comment type="caution">
    <text evidence="1">The sequence shown here is derived from an EMBL/GenBank/DDBJ whole genome shotgun (WGS) entry which is preliminary data.</text>
</comment>
<proteinExistence type="predicted"/>
<dbReference type="RefSeq" id="WP_377873773.1">
    <property type="nucleotide sequence ID" value="NZ_JBHMAY010000059.1"/>
</dbReference>
<name>A0ABV7QR20_9PSEU</name>
<dbReference type="Proteomes" id="UP001595764">
    <property type="component" value="Unassembled WGS sequence"/>
</dbReference>
<reference evidence="2" key="1">
    <citation type="journal article" date="2019" name="Int. J. Syst. Evol. Microbiol.">
        <title>The Global Catalogue of Microorganisms (GCM) 10K type strain sequencing project: providing services to taxonomists for standard genome sequencing and annotation.</title>
        <authorList>
            <consortium name="The Broad Institute Genomics Platform"/>
            <consortium name="The Broad Institute Genome Sequencing Center for Infectious Disease"/>
            <person name="Wu L."/>
            <person name="Ma J."/>
        </authorList>
    </citation>
    <scope>NUCLEOTIDE SEQUENCE [LARGE SCALE GENOMIC DNA]</scope>
    <source>
        <strain evidence="2">CGMCC 4.7682</strain>
    </source>
</reference>
<sequence>MSWFVLCAVTAVIVLLAASAVLVWRSAVERRTSSRAPVRDDLPR</sequence>
<gene>
    <name evidence="1" type="ORF">ACFORO_28095</name>
</gene>
<organism evidence="1 2">
    <name type="scientific">Amycolatopsis halotolerans</name>
    <dbReference type="NCBI Taxonomy" id="330083"/>
    <lineage>
        <taxon>Bacteria</taxon>
        <taxon>Bacillati</taxon>
        <taxon>Actinomycetota</taxon>
        <taxon>Actinomycetes</taxon>
        <taxon>Pseudonocardiales</taxon>
        <taxon>Pseudonocardiaceae</taxon>
        <taxon>Amycolatopsis</taxon>
    </lineage>
</organism>
<evidence type="ECO:0000313" key="2">
    <source>
        <dbReference type="Proteomes" id="UP001595764"/>
    </source>
</evidence>
<protein>
    <submittedName>
        <fullName evidence="1">Uncharacterized protein</fullName>
    </submittedName>
</protein>
<accession>A0ABV7QR20</accession>
<keyword evidence="2" id="KW-1185">Reference proteome</keyword>